<evidence type="ECO:0000313" key="3">
    <source>
        <dbReference type="Proteomes" id="UP001501578"/>
    </source>
</evidence>
<protein>
    <submittedName>
        <fullName evidence="2">Oxygenase MpaB family protein</fullName>
    </submittedName>
</protein>
<dbReference type="PANTHER" id="PTHR36151:SF3">
    <property type="entry name" value="ER-BOUND OXYGENASE MPAB_MPAB'_RUBBER OXYGENASE CATALYTIC DOMAIN-CONTAINING PROTEIN"/>
    <property type="match status" value="1"/>
</dbReference>
<gene>
    <name evidence="2" type="ORF">GCM10009560_69520</name>
</gene>
<keyword evidence="3" id="KW-1185">Reference proteome</keyword>
<accession>A0ABN1R0W0</accession>
<evidence type="ECO:0000259" key="1">
    <source>
        <dbReference type="Pfam" id="PF09995"/>
    </source>
</evidence>
<dbReference type="EMBL" id="BAAAHQ010000046">
    <property type="protein sequence ID" value="GAA0950299.1"/>
    <property type="molecule type" value="Genomic_DNA"/>
</dbReference>
<feature type="domain" description="ER-bound oxygenase mpaB/mpaB'/Rubber oxygenase catalytic" evidence="1">
    <location>
        <begin position="17"/>
        <end position="248"/>
    </location>
</feature>
<dbReference type="Pfam" id="PF09995">
    <property type="entry name" value="MPAB_Lcp_cat"/>
    <property type="match status" value="1"/>
</dbReference>
<proteinExistence type="predicted"/>
<dbReference type="PANTHER" id="PTHR36151">
    <property type="entry name" value="BLR2777 PROTEIN"/>
    <property type="match status" value="1"/>
</dbReference>
<evidence type="ECO:0000313" key="2">
    <source>
        <dbReference type="EMBL" id="GAA0950299.1"/>
    </source>
</evidence>
<dbReference type="Proteomes" id="UP001501578">
    <property type="component" value="Unassembled WGS sequence"/>
</dbReference>
<name>A0ABN1R0W0_9ACTN</name>
<dbReference type="RefSeq" id="WP_343954511.1">
    <property type="nucleotide sequence ID" value="NZ_BAAAHQ010000046.1"/>
</dbReference>
<dbReference type="InterPro" id="IPR018713">
    <property type="entry name" value="MPAB/Lcp_cat_dom"/>
</dbReference>
<reference evidence="2 3" key="1">
    <citation type="journal article" date="2019" name="Int. J. Syst. Evol. Microbiol.">
        <title>The Global Catalogue of Microorganisms (GCM) 10K type strain sequencing project: providing services to taxonomists for standard genome sequencing and annotation.</title>
        <authorList>
            <consortium name="The Broad Institute Genomics Platform"/>
            <consortium name="The Broad Institute Genome Sequencing Center for Infectious Disease"/>
            <person name="Wu L."/>
            <person name="Ma J."/>
        </authorList>
    </citation>
    <scope>NUCLEOTIDE SEQUENCE [LARGE SCALE GENOMIC DNA]</scope>
    <source>
        <strain evidence="2 3">JCM 11136</strain>
    </source>
</reference>
<organism evidence="2 3">
    <name type="scientific">Nonomuraea longicatena</name>
    <dbReference type="NCBI Taxonomy" id="83682"/>
    <lineage>
        <taxon>Bacteria</taxon>
        <taxon>Bacillati</taxon>
        <taxon>Actinomycetota</taxon>
        <taxon>Actinomycetes</taxon>
        <taxon>Streptosporangiales</taxon>
        <taxon>Streptosporangiaceae</taxon>
        <taxon>Nonomuraea</taxon>
    </lineage>
</organism>
<comment type="caution">
    <text evidence="2">The sequence shown here is derived from an EMBL/GenBank/DDBJ whole genome shotgun (WGS) entry which is preliminary data.</text>
</comment>
<sequence>MASIETAVVQPPQSATWQVHLNRCMWVAGVRSLMLQALHPIAMRGVWQNSDFQEDPFGRLMRTADFVGRVTFGSPAEAEAIGRRVRDIHRSLRISHEGGTYRVDDPELLLWVHCAEVSSYLDVVRRGGLALTGHQADRYLREQRRSAAYVGLHPEDVPGSRAEMAAYFERMRPKLRVVEESAATVRFLLWPRLPERLRRLSPGKPLYFPFGALCYYTLPAWARRMYGVLPEVPQAGVTAALRAFGLVAGAVPEAPYHRVFMPSTRRMLDGARDRLGELGYDVGKGLKGLTDPRRWAPR</sequence>